<keyword evidence="1" id="KW-1133">Transmembrane helix</keyword>
<dbReference type="EMBL" id="CP063849">
    <property type="protein sequence ID" value="QOY90985.1"/>
    <property type="molecule type" value="Genomic_DNA"/>
</dbReference>
<dbReference type="SUPFAM" id="SSF81296">
    <property type="entry name" value="E set domains"/>
    <property type="match status" value="1"/>
</dbReference>
<proteinExistence type="predicted"/>
<name>A0A7S7SPA7_PALFE</name>
<keyword evidence="3" id="KW-1185">Reference proteome</keyword>
<protein>
    <recommendedName>
        <fullName evidence="4">BIG2 domain-containing protein</fullName>
    </recommendedName>
</protein>
<sequence length="501" mass="52450">MVKPESAIVLPRGTQEFEVETQGQVEWSLEPSLGRISKSHAHPGKAVYHAPLFTWSSVDVRVTAKVKDDEAAGGEATITLSGTPNWLVTLSLFWLAIFSLAIWMLFRIWPAPPAPIAVEVFPPAVTLSPGTALQFEARVSGAPDQTVNWTSSAGSITPTGLFTAPTDLKVGAAITVSASRAADTKQSAVAQVIGAAEQLVMTKSVIVATQMAPGSKLQLEARGNSEKPGEGLSWMTTDGTIDSKNGVLTMPEKSWSGRAVVTALDPKNPLRKASAVVVLRGGCLVNSCTEDRNVAGMWIAFLMGGLGAALGGLRSFVGFVGNRKFVASWGVFYLSRPIFGAGLALLVHFGYRMGAFNAPAGSNPMDPANAAFIGGIVGLFADDVLGKLKDFVDRFLQMSEPRTDKMKHDGEDTAAAAPPAPVIKSITASLASGKVIVKGQNFVAGSKVHVNGTAQVTTFTSATELSAALDKATLKVDDELKVVVVNSATSKSAEMAGKVVA</sequence>
<evidence type="ECO:0008006" key="4">
    <source>
        <dbReference type="Google" id="ProtNLM"/>
    </source>
</evidence>
<dbReference type="AlphaFoldDB" id="A0A7S7SPA7"/>
<accession>A0A7S7SPA7</accession>
<dbReference type="InterPro" id="IPR014756">
    <property type="entry name" value="Ig_E-set"/>
</dbReference>
<keyword evidence="1" id="KW-0812">Transmembrane</keyword>
<feature type="transmembrane region" description="Helical" evidence="1">
    <location>
        <begin position="295"/>
        <end position="313"/>
    </location>
</feature>
<evidence type="ECO:0000313" key="3">
    <source>
        <dbReference type="Proteomes" id="UP000593892"/>
    </source>
</evidence>
<dbReference type="RefSeq" id="WP_194452640.1">
    <property type="nucleotide sequence ID" value="NZ_CP063849.1"/>
</dbReference>
<feature type="transmembrane region" description="Helical" evidence="1">
    <location>
        <begin position="325"/>
        <end position="347"/>
    </location>
</feature>
<evidence type="ECO:0000313" key="2">
    <source>
        <dbReference type="EMBL" id="QOY90985.1"/>
    </source>
</evidence>
<keyword evidence="1" id="KW-0472">Membrane</keyword>
<dbReference type="KEGG" id="pfer:IRI77_13865"/>
<evidence type="ECO:0000256" key="1">
    <source>
        <dbReference type="SAM" id="Phobius"/>
    </source>
</evidence>
<reference evidence="2 3" key="1">
    <citation type="submission" date="2020-10" db="EMBL/GenBank/DDBJ databases">
        <title>Complete genome sequence of Paludibaculum fermentans P105T, a facultatively anaerobic acidobacterium capable of dissimilatory Fe(III) reduction.</title>
        <authorList>
            <person name="Dedysh S.N."/>
            <person name="Beletsky A.V."/>
            <person name="Kulichevskaya I.S."/>
            <person name="Mardanov A.V."/>
            <person name="Ravin N.V."/>
        </authorList>
    </citation>
    <scope>NUCLEOTIDE SEQUENCE [LARGE SCALE GENOMIC DNA]</scope>
    <source>
        <strain evidence="2 3">P105</strain>
    </source>
</reference>
<organism evidence="2 3">
    <name type="scientific">Paludibaculum fermentans</name>
    <dbReference type="NCBI Taxonomy" id="1473598"/>
    <lineage>
        <taxon>Bacteria</taxon>
        <taxon>Pseudomonadati</taxon>
        <taxon>Acidobacteriota</taxon>
        <taxon>Terriglobia</taxon>
        <taxon>Bryobacterales</taxon>
        <taxon>Bryobacteraceae</taxon>
        <taxon>Paludibaculum</taxon>
    </lineage>
</organism>
<feature type="transmembrane region" description="Helical" evidence="1">
    <location>
        <begin position="86"/>
        <end position="106"/>
    </location>
</feature>
<dbReference type="Proteomes" id="UP000593892">
    <property type="component" value="Chromosome"/>
</dbReference>
<gene>
    <name evidence="2" type="ORF">IRI77_13865</name>
</gene>